<dbReference type="GO" id="GO:0008175">
    <property type="term" value="F:tRNA methyltransferase activity"/>
    <property type="evidence" value="ECO:0007669"/>
    <property type="project" value="TreeGrafter"/>
</dbReference>
<evidence type="ECO:0000256" key="1">
    <source>
        <dbReference type="ARBA" id="ARBA00022679"/>
    </source>
</evidence>
<feature type="domain" description="SAM-dependent methyltransferase TRM5/TYW2-type" evidence="4">
    <location>
        <begin position="27"/>
        <end position="280"/>
    </location>
</feature>
<dbReference type="Proteomes" id="UP000590964">
    <property type="component" value="Unassembled WGS sequence"/>
</dbReference>
<dbReference type="Gene3D" id="3.30.300.110">
    <property type="entry name" value="Met-10+ protein-like domains"/>
    <property type="match status" value="1"/>
</dbReference>
<keyword evidence="2" id="KW-0949">S-adenosyl-L-methionine</keyword>
<dbReference type="EMBL" id="DUFW01000049">
    <property type="protein sequence ID" value="HIH21626.1"/>
    <property type="molecule type" value="Genomic_DNA"/>
</dbReference>
<dbReference type="EMBL" id="JAGVWB010000030">
    <property type="protein sequence ID" value="MBS3058614.1"/>
    <property type="molecule type" value="Genomic_DNA"/>
</dbReference>
<dbReference type="PANTHER" id="PTHR23245">
    <property type="entry name" value="TRNA METHYLTRANSFERASE"/>
    <property type="match status" value="1"/>
</dbReference>
<evidence type="ECO:0000256" key="3">
    <source>
        <dbReference type="ARBA" id="ARBA00022694"/>
    </source>
</evidence>
<evidence type="ECO:0000313" key="5">
    <source>
        <dbReference type="EMBL" id="HIH21626.1"/>
    </source>
</evidence>
<dbReference type="GO" id="GO:0031591">
    <property type="term" value="P:wybutosine biosynthetic process"/>
    <property type="evidence" value="ECO:0007669"/>
    <property type="project" value="TreeGrafter"/>
</dbReference>
<reference evidence="6 8" key="1">
    <citation type="journal article" date="2020" name="bioRxiv">
        <title>A rank-normalized archaeal taxonomy based on genome phylogeny resolves widespread incomplete and uneven classifications.</title>
        <authorList>
            <person name="Rinke C."/>
            <person name="Chuvochina M."/>
            <person name="Mussig A.J."/>
            <person name="Chaumeil P.-A."/>
            <person name="Waite D.W."/>
            <person name="Whitman W.B."/>
            <person name="Parks D.H."/>
            <person name="Hugenholtz P."/>
        </authorList>
    </citation>
    <scope>NUCLEOTIDE SEQUENCE [LARGE SCALE GENOMIC DNA]</scope>
    <source>
        <strain evidence="6">UBA10036</strain>
    </source>
</reference>
<dbReference type="AlphaFoldDB" id="A0A7J4K286"/>
<dbReference type="Proteomes" id="UP000527315">
    <property type="component" value="Unassembled WGS sequence"/>
</dbReference>
<dbReference type="Pfam" id="PF02475">
    <property type="entry name" value="TRM5-TYW2_MTfase"/>
    <property type="match status" value="1"/>
</dbReference>
<reference evidence="7" key="2">
    <citation type="submission" date="2021-03" db="EMBL/GenBank/DDBJ databases">
        <authorList>
            <person name="Jaffe A."/>
        </authorList>
    </citation>
    <scope>NUCLEOTIDE SEQUENCE</scope>
    <source>
        <strain evidence="7">RIFCSPLOWO2_01_FULL_43_13</strain>
    </source>
</reference>
<dbReference type="CDD" id="cd02440">
    <property type="entry name" value="AdoMet_MTases"/>
    <property type="match status" value="1"/>
</dbReference>
<sequence>MGFKELMQKELEGKLSLEQLQALPSGYQQLENIIIIKLKPELQKEKKEIAKAIASIFPYAKTIMQIKEIQGKFRKPKIEFLLGEKKFTVNYKENNCIFQFDVHKIMWAKGNKAERLRIAGIVKEGETVVDFFAGIGYWTVPILKAGKAGKVIAFEHNPEAVKFLRKNLELNKIKREKFKVMQGDCRKLAKKFPAGIADRILLGLIPAPSFALPEALRLVKNNGAIHYEGTAIIGKPEELFKDVEKACGKAGCRVFLENAQFVKDYAPKVGHYTLDVRIKKE</sequence>
<evidence type="ECO:0000313" key="7">
    <source>
        <dbReference type="EMBL" id="MBS3058614.1"/>
    </source>
</evidence>
<keyword evidence="3" id="KW-0819">tRNA processing</keyword>
<dbReference type="EMBL" id="DUFJ01000063">
    <property type="protein sequence ID" value="HIH33135.1"/>
    <property type="molecule type" value="Genomic_DNA"/>
</dbReference>
<dbReference type="InterPro" id="IPR030382">
    <property type="entry name" value="MeTrfase_TRM5/TYW2"/>
</dbReference>
<dbReference type="Pfam" id="PF25133">
    <property type="entry name" value="TYW2_N_2"/>
    <property type="match status" value="1"/>
</dbReference>
<keyword evidence="5" id="KW-0489">Methyltransferase</keyword>
<evidence type="ECO:0000313" key="6">
    <source>
        <dbReference type="EMBL" id="HIH33135.1"/>
    </source>
</evidence>
<dbReference type="PANTHER" id="PTHR23245:SF31">
    <property type="entry name" value="TRNA WYBUTOSINE-SYNTHESIZING PROTEIN 3 HOMOLOG"/>
    <property type="match status" value="1"/>
</dbReference>
<dbReference type="GO" id="GO:0030488">
    <property type="term" value="P:tRNA methylation"/>
    <property type="evidence" value="ECO:0007669"/>
    <property type="project" value="TreeGrafter"/>
</dbReference>
<dbReference type="InterPro" id="IPR029063">
    <property type="entry name" value="SAM-dependent_MTases_sf"/>
</dbReference>
<dbReference type="SUPFAM" id="SSF53335">
    <property type="entry name" value="S-adenosyl-L-methionine-dependent methyltransferases"/>
    <property type="match status" value="1"/>
</dbReference>
<evidence type="ECO:0000259" key="4">
    <source>
        <dbReference type="PROSITE" id="PS51684"/>
    </source>
</evidence>
<dbReference type="InterPro" id="IPR056744">
    <property type="entry name" value="TRM5/TYW2-like_N"/>
</dbReference>
<organism evidence="5 8">
    <name type="scientific">Candidatus Iainarchaeum sp</name>
    <dbReference type="NCBI Taxonomy" id="3101447"/>
    <lineage>
        <taxon>Archaea</taxon>
        <taxon>Candidatus Iainarchaeota</taxon>
        <taxon>Candidatus Iainarchaeia</taxon>
        <taxon>Candidatus Iainarchaeales</taxon>
        <taxon>Candidatus Iainarchaeaceae</taxon>
        <taxon>Candidatus Iainarchaeum</taxon>
    </lineage>
</organism>
<comment type="caution">
    <text evidence="5">The sequence shown here is derived from an EMBL/GenBank/DDBJ whole genome shotgun (WGS) entry which is preliminary data.</text>
</comment>
<dbReference type="PROSITE" id="PS51684">
    <property type="entry name" value="SAM_MT_TRM5_TYW2"/>
    <property type="match status" value="1"/>
</dbReference>
<evidence type="ECO:0000313" key="8">
    <source>
        <dbReference type="Proteomes" id="UP000590964"/>
    </source>
</evidence>
<proteinExistence type="predicted"/>
<gene>
    <name evidence="5" type="ORF">HA222_03145</name>
    <name evidence="6" type="ORF">HA227_02675</name>
    <name evidence="7" type="ORF">J4478_04405</name>
</gene>
<evidence type="ECO:0000256" key="2">
    <source>
        <dbReference type="ARBA" id="ARBA00022691"/>
    </source>
</evidence>
<dbReference type="InterPro" id="IPR056743">
    <property type="entry name" value="TRM5-TYW2-like_MTfase"/>
</dbReference>
<keyword evidence="1 5" id="KW-0808">Transferase</keyword>
<dbReference type="Proteomes" id="UP000680185">
    <property type="component" value="Unassembled WGS sequence"/>
</dbReference>
<dbReference type="GO" id="GO:0005737">
    <property type="term" value="C:cytoplasm"/>
    <property type="evidence" value="ECO:0007669"/>
    <property type="project" value="TreeGrafter"/>
</dbReference>
<accession>A0A7J4K286</accession>
<reference evidence="7" key="3">
    <citation type="submission" date="2021-05" db="EMBL/GenBank/DDBJ databases">
        <title>Protein family content uncovers lineage relationships and bacterial pathway maintenance mechanisms in DPANN archaea.</title>
        <authorList>
            <person name="Castelle C.J."/>
            <person name="Meheust R."/>
            <person name="Jaffe A.L."/>
            <person name="Seitz K."/>
            <person name="Gong X."/>
            <person name="Baker B.J."/>
            <person name="Banfield J.F."/>
        </authorList>
    </citation>
    <scope>NUCLEOTIDE SEQUENCE</scope>
    <source>
        <strain evidence="7">RIFCSPLOWO2_01_FULL_43_13</strain>
    </source>
</reference>
<dbReference type="Gene3D" id="3.40.50.150">
    <property type="entry name" value="Vaccinia Virus protein VP39"/>
    <property type="match status" value="1"/>
</dbReference>
<protein>
    <submittedName>
        <fullName evidence="5">Methyltransferase domain-containing protein</fullName>
    </submittedName>
</protein>
<name>A0A7J4K286_9ARCH</name>